<dbReference type="Proteomes" id="UP001168972">
    <property type="component" value="Unassembled WGS sequence"/>
</dbReference>
<keyword evidence="2" id="KW-1185">Reference proteome</keyword>
<accession>A0AA39G0H7</accession>
<evidence type="ECO:0000313" key="2">
    <source>
        <dbReference type="Proteomes" id="UP001168972"/>
    </source>
</evidence>
<organism evidence="1 2">
    <name type="scientific">Microctonus hyperodae</name>
    <name type="common">Parasitoid wasp</name>
    <dbReference type="NCBI Taxonomy" id="165561"/>
    <lineage>
        <taxon>Eukaryota</taxon>
        <taxon>Metazoa</taxon>
        <taxon>Ecdysozoa</taxon>
        <taxon>Arthropoda</taxon>
        <taxon>Hexapoda</taxon>
        <taxon>Insecta</taxon>
        <taxon>Pterygota</taxon>
        <taxon>Neoptera</taxon>
        <taxon>Endopterygota</taxon>
        <taxon>Hymenoptera</taxon>
        <taxon>Apocrita</taxon>
        <taxon>Ichneumonoidea</taxon>
        <taxon>Braconidae</taxon>
        <taxon>Euphorinae</taxon>
        <taxon>Microctonus</taxon>
    </lineage>
</organism>
<dbReference type="EMBL" id="JAQQBR010000004">
    <property type="protein sequence ID" value="KAK0178564.1"/>
    <property type="molecule type" value="Genomic_DNA"/>
</dbReference>
<proteinExistence type="predicted"/>
<reference evidence="1" key="1">
    <citation type="journal article" date="2023" name="bioRxiv">
        <title>Scaffold-level genome assemblies of two parasitoid biocontrol wasps reveal the parthenogenesis mechanism and an associated novel virus.</title>
        <authorList>
            <person name="Inwood S."/>
            <person name="Skelly J."/>
            <person name="Guhlin J."/>
            <person name="Harrop T."/>
            <person name="Goldson S."/>
            <person name="Dearden P."/>
        </authorList>
    </citation>
    <scope>NUCLEOTIDE SEQUENCE</scope>
    <source>
        <strain evidence="1">Lincoln</strain>
        <tissue evidence="1">Whole body</tissue>
    </source>
</reference>
<comment type="caution">
    <text evidence="1">The sequence shown here is derived from an EMBL/GenBank/DDBJ whole genome shotgun (WGS) entry which is preliminary data.</text>
</comment>
<dbReference type="AlphaFoldDB" id="A0AA39G0H7"/>
<sequence length="183" mass="20739">MTSQQSRQLFLVDEGNKKSYTLTVSSEEYEKASTDPDYGGILLVEHLKAGRAVRIEDIQIGYNCIGELCNDENVAANDQSEQPVRVENLEIKDELLDVSCHKNKQDNHQSDQESNVPLIEPQPKKAKPLQTLFEEIIVDRHVKHQSDILKHKEKVSRSDRFNDCMESMAQSFSVIAAAKKAKL</sequence>
<reference evidence="1" key="2">
    <citation type="submission" date="2023-03" db="EMBL/GenBank/DDBJ databases">
        <authorList>
            <person name="Inwood S.N."/>
            <person name="Skelly J.G."/>
            <person name="Guhlin J."/>
            <person name="Harrop T.W.R."/>
            <person name="Goldson S.G."/>
            <person name="Dearden P.K."/>
        </authorList>
    </citation>
    <scope>NUCLEOTIDE SEQUENCE</scope>
    <source>
        <strain evidence="1">Lincoln</strain>
        <tissue evidence="1">Whole body</tissue>
    </source>
</reference>
<evidence type="ECO:0000313" key="1">
    <source>
        <dbReference type="EMBL" id="KAK0178564.1"/>
    </source>
</evidence>
<gene>
    <name evidence="1" type="ORF">PV327_007442</name>
</gene>
<name>A0AA39G0H7_MICHY</name>
<protein>
    <submittedName>
        <fullName evidence="1">Uncharacterized protein</fullName>
    </submittedName>
</protein>